<sequence length="98" mass="11196">MEKELFERLMESAREMVAIEKGEIEVPPHRIHIHKIPNVKAIRTQHQMKQAEFASLLGVSQNLVQSWEIGRRTPNGAARKLLAIIEQQPELIPVLQGL</sequence>
<dbReference type="AlphaFoldDB" id="A0A1T0A6V0"/>
<accession>A0A1T0A6V0</accession>
<evidence type="ECO:0000256" key="3">
    <source>
        <dbReference type="ARBA" id="ARBA00023163"/>
    </source>
</evidence>
<keyword evidence="2" id="KW-0238">DNA-binding</keyword>
<dbReference type="PROSITE" id="PS50943">
    <property type="entry name" value="HTH_CROC1"/>
    <property type="match status" value="1"/>
</dbReference>
<keyword evidence="1" id="KW-0805">Transcription regulation</keyword>
<dbReference type="PANTHER" id="PTHR36511:SF3">
    <property type="entry name" value="ANTITOXIN HIGA-2"/>
    <property type="match status" value="1"/>
</dbReference>
<dbReference type="Proteomes" id="UP001148834">
    <property type="component" value="Unassembled WGS sequence"/>
</dbReference>
<dbReference type="SUPFAM" id="SSF47413">
    <property type="entry name" value="lambda repressor-like DNA-binding domains"/>
    <property type="match status" value="1"/>
</dbReference>
<evidence type="ECO:0000256" key="1">
    <source>
        <dbReference type="ARBA" id="ARBA00023015"/>
    </source>
</evidence>
<dbReference type="SMART" id="SM00530">
    <property type="entry name" value="HTH_XRE"/>
    <property type="match status" value="1"/>
</dbReference>
<proteinExistence type="predicted"/>
<dbReference type="Gene3D" id="1.10.260.40">
    <property type="entry name" value="lambda repressor-like DNA-binding domains"/>
    <property type="match status" value="1"/>
</dbReference>
<evidence type="ECO:0000256" key="2">
    <source>
        <dbReference type="ARBA" id="ARBA00023125"/>
    </source>
</evidence>
<protein>
    <submittedName>
        <fullName evidence="5">Helix-turn-helix domain-containing protein</fullName>
    </submittedName>
</protein>
<evidence type="ECO:0000313" key="5">
    <source>
        <dbReference type="EMBL" id="MDD2168932.1"/>
    </source>
</evidence>
<dbReference type="InterPro" id="IPR047761">
    <property type="entry name" value="NadS-like"/>
</dbReference>
<dbReference type="CDD" id="cd00093">
    <property type="entry name" value="HTH_XRE"/>
    <property type="match status" value="1"/>
</dbReference>
<dbReference type="PANTHER" id="PTHR36511">
    <property type="entry name" value="MERR FAMILY BACTERIAL REGULATORY PROTEIN"/>
    <property type="match status" value="1"/>
</dbReference>
<keyword evidence="3" id="KW-0804">Transcription</keyword>
<dbReference type="InterPro" id="IPR001387">
    <property type="entry name" value="Cro/C1-type_HTH"/>
</dbReference>
<feature type="domain" description="HTH cro/C1-type" evidence="4">
    <location>
        <begin position="39"/>
        <end position="92"/>
    </location>
</feature>
<dbReference type="NCBIfam" id="NF041265">
    <property type="entry name" value="NadS"/>
    <property type="match status" value="1"/>
</dbReference>
<dbReference type="InterPro" id="IPR052359">
    <property type="entry name" value="HTH-type_reg/antitoxin"/>
</dbReference>
<organism evidence="5 6">
    <name type="scientific">Glaesserella parasuis</name>
    <name type="common">Haemophilus parasuis</name>
    <dbReference type="NCBI Taxonomy" id="738"/>
    <lineage>
        <taxon>Bacteria</taxon>
        <taxon>Pseudomonadati</taxon>
        <taxon>Pseudomonadota</taxon>
        <taxon>Gammaproteobacteria</taxon>
        <taxon>Pasteurellales</taxon>
        <taxon>Pasteurellaceae</taxon>
        <taxon>Glaesserella</taxon>
    </lineage>
</organism>
<dbReference type="InterPro" id="IPR010982">
    <property type="entry name" value="Lambda_DNA-bd_dom_sf"/>
</dbReference>
<dbReference type="RefSeq" id="WP_016527809.1">
    <property type="nucleotide sequence ID" value="NZ_CBCRUP010000051.1"/>
</dbReference>
<evidence type="ECO:0000259" key="4">
    <source>
        <dbReference type="PROSITE" id="PS50943"/>
    </source>
</evidence>
<reference evidence="5" key="1">
    <citation type="submission" date="2022-09" db="EMBL/GenBank/DDBJ databases">
        <title>Molecular characterization of Glaesserella parasuis strains circulating in commercial swine farms using whole-genome sequencing.</title>
        <authorList>
            <person name="Mugabi R."/>
            <person name="Clavijo M."/>
            <person name="Li G."/>
        </authorList>
    </citation>
    <scope>NUCLEOTIDE SEQUENCE</scope>
    <source>
        <strain evidence="5">0435-53</strain>
    </source>
</reference>
<evidence type="ECO:0000313" key="6">
    <source>
        <dbReference type="Proteomes" id="UP001148834"/>
    </source>
</evidence>
<name>A0A1T0A6V0_GLAPU</name>
<dbReference type="KEGG" id="hpas:JL26_03240"/>
<comment type="caution">
    <text evidence="5">The sequence shown here is derived from an EMBL/GenBank/DDBJ whole genome shotgun (WGS) entry which is preliminary data.</text>
</comment>
<dbReference type="EMBL" id="JAODIR010000073">
    <property type="protein sequence ID" value="MDD2168932.1"/>
    <property type="molecule type" value="Genomic_DNA"/>
</dbReference>
<dbReference type="Pfam" id="PF01381">
    <property type="entry name" value="HTH_3"/>
    <property type="match status" value="1"/>
</dbReference>
<gene>
    <name evidence="5" type="ORF">N5925_10180</name>
</gene>
<dbReference type="GO" id="GO:0003677">
    <property type="term" value="F:DNA binding"/>
    <property type="evidence" value="ECO:0007669"/>
    <property type="project" value="UniProtKB-KW"/>
</dbReference>